<dbReference type="STRING" id="447093.C0NG88"/>
<sequence length="245" mass="27126">MTKVTFSSIYLSDHLKKLSITKKLPSMIIQFLSKICVCLLLIKPVFTSPLKSESPSADLPPFLEIDGLTEELPPELIEAISRNVTAFLEGFADDPVEPPQYKGESRLAVAKRSGNYAKGICSFHLKETHACWLGDRLFASVNLVDANKQKIGSDSGKYGENGVLIDEKNAPYELTSELPYVLLIHSPLESQPLLVEQGHSGGVYNALSFRQKVSKRPCQYEDISDMALVDDVFTLNKPASFKYSP</sequence>
<reference evidence="1" key="1">
    <citation type="submission" date="2009-02" db="EMBL/GenBank/DDBJ databases">
        <title>The Genome Sequence of Ajellomyces capsulatus strain G186AR.</title>
        <authorList>
            <consortium name="The Broad Institute Genome Sequencing Platform"/>
            <person name="Champion M."/>
            <person name="Cuomo C."/>
            <person name="Ma L.-J."/>
            <person name="Henn M.R."/>
            <person name="Sil A."/>
            <person name="Goldman B."/>
            <person name="Young S.K."/>
            <person name="Kodira C.D."/>
            <person name="Zeng Q."/>
            <person name="Koehrsen M."/>
            <person name="Alvarado L."/>
            <person name="Berlin A."/>
            <person name="Borenstein D."/>
            <person name="Chen Z."/>
            <person name="Engels R."/>
            <person name="Freedman E."/>
            <person name="Gellesch M."/>
            <person name="Goldberg J."/>
            <person name="Griggs A."/>
            <person name="Gujja S."/>
            <person name="Heiman D."/>
            <person name="Hepburn T."/>
            <person name="Howarth C."/>
            <person name="Jen D."/>
            <person name="Larson L."/>
            <person name="Lewis B."/>
            <person name="Mehta T."/>
            <person name="Park D."/>
            <person name="Pearson M."/>
            <person name="Roberts A."/>
            <person name="Saif S."/>
            <person name="Shea T."/>
            <person name="Shenoy N."/>
            <person name="Sisk P."/>
            <person name="Stolte C."/>
            <person name="Sykes S."/>
            <person name="Walk T."/>
            <person name="White J."/>
            <person name="Yandava C."/>
            <person name="Klein B."/>
            <person name="McEwen J.G."/>
            <person name="Puccia R."/>
            <person name="Goldman G.H."/>
            <person name="Felipe M.S."/>
            <person name="Nino-Vega G."/>
            <person name="San-Blas G."/>
            <person name="Taylor J."/>
            <person name="Mendoza L."/>
            <person name="Galagan J."/>
            <person name="Nusbaum C."/>
            <person name="Birren B."/>
        </authorList>
    </citation>
    <scope>NUCLEOTIDE SEQUENCE</scope>
    <source>
        <strain evidence="1">G186AR</strain>
    </source>
</reference>
<accession>C0NG88</accession>
<dbReference type="HOGENOM" id="CLU_1133310_0_0_1"/>
<proteinExistence type="predicted"/>
<dbReference type="Proteomes" id="UP000001631">
    <property type="component" value="Unassembled WGS sequence"/>
</dbReference>
<dbReference type="InParanoid" id="C0NG88"/>
<organism evidence="1 2">
    <name type="scientific">Ajellomyces capsulatus (strain G186AR / H82 / ATCC MYA-2454 / RMSCC 2432)</name>
    <name type="common">Darling's disease fungus</name>
    <name type="synonym">Histoplasma capsulatum</name>
    <dbReference type="NCBI Taxonomy" id="447093"/>
    <lineage>
        <taxon>Eukaryota</taxon>
        <taxon>Fungi</taxon>
        <taxon>Dikarya</taxon>
        <taxon>Ascomycota</taxon>
        <taxon>Pezizomycotina</taxon>
        <taxon>Eurotiomycetes</taxon>
        <taxon>Eurotiomycetidae</taxon>
        <taxon>Onygenales</taxon>
        <taxon>Ajellomycetaceae</taxon>
        <taxon>Histoplasma</taxon>
    </lineage>
</organism>
<gene>
    <name evidence="1" type="ORF">HCBG_01904</name>
</gene>
<name>C0NG88_AJECG</name>
<dbReference type="RefSeq" id="XP_045290739.1">
    <property type="nucleotide sequence ID" value="XM_045428953.1"/>
</dbReference>
<evidence type="ECO:0000313" key="1">
    <source>
        <dbReference type="EMBL" id="EEH10259.1"/>
    </source>
</evidence>
<dbReference type="EMBL" id="GG663364">
    <property type="protein sequence ID" value="EEH10259.1"/>
    <property type="molecule type" value="Genomic_DNA"/>
</dbReference>
<dbReference type="GeneID" id="69034920"/>
<dbReference type="AlphaFoldDB" id="C0NG88"/>
<evidence type="ECO:0000313" key="2">
    <source>
        <dbReference type="Proteomes" id="UP000001631"/>
    </source>
</evidence>
<keyword evidence="2" id="KW-1185">Reference proteome</keyword>
<protein>
    <submittedName>
        <fullName evidence="1">Uncharacterized protein</fullName>
    </submittedName>
</protein>